<name>A0A815E1K3_9BILA</name>
<dbReference type="Gene3D" id="1.20.140.150">
    <property type="match status" value="1"/>
</dbReference>
<feature type="transmembrane region" description="Helical" evidence="1">
    <location>
        <begin position="96"/>
        <end position="114"/>
    </location>
</feature>
<proteinExistence type="predicted"/>
<evidence type="ECO:0000313" key="2">
    <source>
        <dbReference type="EMBL" id="CAF1308749.1"/>
    </source>
</evidence>
<evidence type="ECO:0000313" key="5">
    <source>
        <dbReference type="Proteomes" id="UP000663877"/>
    </source>
</evidence>
<dbReference type="AlphaFoldDB" id="A0A815E1K3"/>
<dbReference type="EMBL" id="CAJNOM010000927">
    <property type="protein sequence ID" value="CAF1578945.1"/>
    <property type="molecule type" value="Genomic_DNA"/>
</dbReference>
<protein>
    <submittedName>
        <fullName evidence="2">Uncharacterized protein</fullName>
    </submittedName>
</protein>
<reference evidence="2" key="1">
    <citation type="submission" date="2021-02" db="EMBL/GenBank/DDBJ databases">
        <authorList>
            <person name="Nowell W R."/>
        </authorList>
    </citation>
    <scope>NUCLEOTIDE SEQUENCE</scope>
</reference>
<keyword evidence="4" id="KW-1185">Reference proteome</keyword>
<comment type="caution">
    <text evidence="2">The sequence shown here is derived from an EMBL/GenBank/DDBJ whole genome shotgun (WGS) entry which is preliminary data.</text>
</comment>
<dbReference type="EMBL" id="CAJNOI010000567">
    <property type="protein sequence ID" value="CAF1308749.1"/>
    <property type="molecule type" value="Genomic_DNA"/>
</dbReference>
<keyword evidence="1" id="KW-1133">Transmembrane helix</keyword>
<evidence type="ECO:0000313" key="4">
    <source>
        <dbReference type="Proteomes" id="UP000663832"/>
    </source>
</evidence>
<dbReference type="OrthoDB" id="10012412at2759"/>
<feature type="transmembrane region" description="Helical" evidence="1">
    <location>
        <begin position="12"/>
        <end position="31"/>
    </location>
</feature>
<dbReference type="Proteomes" id="UP000663832">
    <property type="component" value="Unassembled WGS sequence"/>
</dbReference>
<feature type="transmembrane region" description="Helical" evidence="1">
    <location>
        <begin position="157"/>
        <end position="184"/>
    </location>
</feature>
<organism evidence="2 5">
    <name type="scientific">Adineta steineri</name>
    <dbReference type="NCBI Taxonomy" id="433720"/>
    <lineage>
        <taxon>Eukaryota</taxon>
        <taxon>Metazoa</taxon>
        <taxon>Spiralia</taxon>
        <taxon>Gnathifera</taxon>
        <taxon>Rotifera</taxon>
        <taxon>Eurotatoria</taxon>
        <taxon>Bdelloidea</taxon>
        <taxon>Adinetida</taxon>
        <taxon>Adinetidae</taxon>
        <taxon>Adineta</taxon>
    </lineage>
</organism>
<sequence>MHFVRVSGSIGLTSLWISLISYFLSFILYLISFCLSDWIVYGTVPIKIGIWRLCDIEVAGYDRCADWSSRSYPTNITNNAFLGPPDFVRTSQSLEVVALVFYVIAGILLVVGLCQRSMGLLFFASSMSMFITVIFASATIGLFAAQGKNTFSGHLSFAWWLALVALAISIISAFSLVVLSFYILPLPPTIQNKMAESNGKVFYPSPPYSSNVYAAHDISSEYIH</sequence>
<evidence type="ECO:0000313" key="3">
    <source>
        <dbReference type="EMBL" id="CAF1578945.1"/>
    </source>
</evidence>
<keyword evidence="1" id="KW-0472">Membrane</keyword>
<keyword evidence="1" id="KW-0812">Transmembrane</keyword>
<evidence type="ECO:0000256" key="1">
    <source>
        <dbReference type="SAM" id="Phobius"/>
    </source>
</evidence>
<feature type="transmembrane region" description="Helical" evidence="1">
    <location>
        <begin position="121"/>
        <end position="145"/>
    </location>
</feature>
<accession>A0A815E1K3</accession>
<dbReference type="Proteomes" id="UP000663877">
    <property type="component" value="Unassembled WGS sequence"/>
</dbReference>
<gene>
    <name evidence="2" type="ORF">BJG266_LOCUS32693</name>
    <name evidence="3" type="ORF">QVE165_LOCUS49774</name>
</gene>